<evidence type="ECO:0008006" key="3">
    <source>
        <dbReference type="Google" id="ProtNLM"/>
    </source>
</evidence>
<proteinExistence type="predicted"/>
<sequence>MDTYTRKHMTVNQEVKGTLAKLLATEDLIVEHKQVETASFNVETRVLTLPLWERASGTVYDMLVAHEVGHALYTPCIDWIEEYKIPPSFVNVVEDARIEKLIKRRYAGLPKTFFNAYNELHGMDFFQLSDLDVDDMGFADRLNLHYKIGNFIDIDFNDYERELVALTGNTETFEEVLEVSKKVYEYCKQELQDKKEQQKLEDEMLLKEQLEDGDEGDNEEQYQTATPDDEGDLKEKDTDEDGDDLDYDDQTYSKGSREIDEIKEPVVETAENLEESLKELVNQSGRESIYVERPNDLDLKRVIVSNEWIHGSIDAQWSDNSIEDFSNADIEFIEFKKSARREVNYLVKEFEMKKSASAYARAATSRTGMLDMSRLHTYKYSEDIFKKITVLPDGKNHGLIFVLDWSGSMSPI</sequence>
<dbReference type="AlphaFoldDB" id="A0A382C790"/>
<feature type="non-terminal residue" evidence="2">
    <location>
        <position position="412"/>
    </location>
</feature>
<evidence type="ECO:0000256" key="1">
    <source>
        <dbReference type="SAM" id="MobiDB-lite"/>
    </source>
</evidence>
<gene>
    <name evidence="2" type="ORF">METZ01_LOCUS174608</name>
</gene>
<reference evidence="2" key="1">
    <citation type="submission" date="2018-05" db="EMBL/GenBank/DDBJ databases">
        <authorList>
            <person name="Lanie J.A."/>
            <person name="Ng W.-L."/>
            <person name="Kazmierczak K.M."/>
            <person name="Andrzejewski T.M."/>
            <person name="Davidsen T.M."/>
            <person name="Wayne K.J."/>
            <person name="Tettelin H."/>
            <person name="Glass J.I."/>
            <person name="Rusch D."/>
            <person name="Podicherti R."/>
            <person name="Tsui H.-C.T."/>
            <person name="Winkler M.E."/>
        </authorList>
    </citation>
    <scope>NUCLEOTIDE SEQUENCE</scope>
</reference>
<accession>A0A382C790</accession>
<organism evidence="2">
    <name type="scientific">marine metagenome</name>
    <dbReference type="NCBI Taxonomy" id="408172"/>
    <lineage>
        <taxon>unclassified sequences</taxon>
        <taxon>metagenomes</taxon>
        <taxon>ecological metagenomes</taxon>
    </lineage>
</organism>
<protein>
    <recommendedName>
        <fullName evidence="3">Peptidase</fullName>
    </recommendedName>
</protein>
<feature type="compositionally biased region" description="Acidic residues" evidence="1">
    <location>
        <begin position="211"/>
        <end position="220"/>
    </location>
</feature>
<evidence type="ECO:0000313" key="2">
    <source>
        <dbReference type="EMBL" id="SVB21754.1"/>
    </source>
</evidence>
<feature type="region of interest" description="Disordered" evidence="1">
    <location>
        <begin position="210"/>
        <end position="257"/>
    </location>
</feature>
<dbReference type="EMBL" id="UINC01033064">
    <property type="protein sequence ID" value="SVB21754.1"/>
    <property type="molecule type" value="Genomic_DNA"/>
</dbReference>
<name>A0A382C790_9ZZZZ</name>
<feature type="compositionally biased region" description="Acidic residues" evidence="1">
    <location>
        <begin position="227"/>
        <end position="249"/>
    </location>
</feature>